<keyword evidence="3" id="KW-1185">Reference proteome</keyword>
<dbReference type="Gramene" id="AET5Gv20747400.11">
    <property type="protein sequence ID" value="AET5Gv20747400.11"/>
    <property type="gene ID" value="AET5Gv20747400"/>
</dbReference>
<reference evidence="2" key="4">
    <citation type="submission" date="2019-03" db="UniProtKB">
        <authorList>
            <consortium name="EnsemblPlants"/>
        </authorList>
    </citation>
    <scope>IDENTIFICATION</scope>
</reference>
<name>A0A453LFY5_AEGTS</name>
<proteinExistence type="predicted"/>
<dbReference type="EnsemblPlants" id="AET5Gv20747400.11">
    <property type="protein sequence ID" value="AET5Gv20747400.11"/>
    <property type="gene ID" value="AET5Gv20747400"/>
</dbReference>
<feature type="region of interest" description="Disordered" evidence="1">
    <location>
        <begin position="59"/>
        <end position="85"/>
    </location>
</feature>
<feature type="compositionally biased region" description="Low complexity" evidence="1">
    <location>
        <begin position="75"/>
        <end position="85"/>
    </location>
</feature>
<reference evidence="3" key="2">
    <citation type="journal article" date="2017" name="Nat. Plants">
        <title>The Aegilops tauschii genome reveals multiple impacts of transposons.</title>
        <authorList>
            <person name="Zhao G."/>
            <person name="Zou C."/>
            <person name="Li K."/>
            <person name="Wang K."/>
            <person name="Li T."/>
            <person name="Gao L."/>
            <person name="Zhang X."/>
            <person name="Wang H."/>
            <person name="Yang Z."/>
            <person name="Liu X."/>
            <person name="Jiang W."/>
            <person name="Mao L."/>
            <person name="Kong X."/>
            <person name="Jiao Y."/>
            <person name="Jia J."/>
        </authorList>
    </citation>
    <scope>NUCLEOTIDE SEQUENCE [LARGE SCALE GENOMIC DNA]</scope>
    <source>
        <strain evidence="3">cv. AL8/78</strain>
    </source>
</reference>
<reference evidence="3" key="1">
    <citation type="journal article" date="2014" name="Science">
        <title>Ancient hybridizations among the ancestral genomes of bread wheat.</title>
        <authorList>
            <consortium name="International Wheat Genome Sequencing Consortium,"/>
            <person name="Marcussen T."/>
            <person name="Sandve S.R."/>
            <person name="Heier L."/>
            <person name="Spannagl M."/>
            <person name="Pfeifer M."/>
            <person name="Jakobsen K.S."/>
            <person name="Wulff B.B."/>
            <person name="Steuernagel B."/>
            <person name="Mayer K.F."/>
            <person name="Olsen O.A."/>
        </authorList>
    </citation>
    <scope>NUCLEOTIDE SEQUENCE [LARGE SCALE GENOMIC DNA]</scope>
    <source>
        <strain evidence="3">cv. AL8/78</strain>
    </source>
</reference>
<reference evidence="2" key="5">
    <citation type="journal article" date="2021" name="G3 (Bethesda)">
        <title>Aegilops tauschii genome assembly Aet v5.0 features greater sequence contiguity and improved annotation.</title>
        <authorList>
            <person name="Wang L."/>
            <person name="Zhu T."/>
            <person name="Rodriguez J.C."/>
            <person name="Deal K.R."/>
            <person name="Dubcovsky J."/>
            <person name="McGuire P.E."/>
            <person name="Lux T."/>
            <person name="Spannagl M."/>
            <person name="Mayer K.F.X."/>
            <person name="Baldrich P."/>
            <person name="Meyers B.C."/>
            <person name="Huo N."/>
            <person name="Gu Y.Q."/>
            <person name="Zhou H."/>
            <person name="Devos K.M."/>
            <person name="Bennetzen J.L."/>
            <person name="Unver T."/>
            <person name="Budak H."/>
            <person name="Gulick P.J."/>
            <person name="Galiba G."/>
            <person name="Kalapos B."/>
            <person name="Nelson D.R."/>
            <person name="Li P."/>
            <person name="You F.M."/>
            <person name="Luo M.C."/>
            <person name="Dvorak J."/>
        </authorList>
    </citation>
    <scope>NUCLEOTIDE SEQUENCE [LARGE SCALE GENOMIC DNA]</scope>
    <source>
        <strain evidence="2">cv. AL8/78</strain>
    </source>
</reference>
<evidence type="ECO:0000256" key="1">
    <source>
        <dbReference type="SAM" id="MobiDB-lite"/>
    </source>
</evidence>
<reference evidence="2" key="3">
    <citation type="journal article" date="2017" name="Nature">
        <title>Genome sequence of the progenitor of the wheat D genome Aegilops tauschii.</title>
        <authorList>
            <person name="Luo M.C."/>
            <person name="Gu Y.Q."/>
            <person name="Puiu D."/>
            <person name="Wang H."/>
            <person name="Twardziok S.O."/>
            <person name="Deal K.R."/>
            <person name="Huo N."/>
            <person name="Zhu T."/>
            <person name="Wang L."/>
            <person name="Wang Y."/>
            <person name="McGuire P.E."/>
            <person name="Liu S."/>
            <person name="Long H."/>
            <person name="Ramasamy R.K."/>
            <person name="Rodriguez J.C."/>
            <person name="Van S.L."/>
            <person name="Yuan L."/>
            <person name="Wang Z."/>
            <person name="Xia Z."/>
            <person name="Xiao L."/>
            <person name="Anderson O.D."/>
            <person name="Ouyang S."/>
            <person name="Liang Y."/>
            <person name="Zimin A.V."/>
            <person name="Pertea G."/>
            <person name="Qi P."/>
            <person name="Bennetzen J.L."/>
            <person name="Dai X."/>
            <person name="Dawson M.W."/>
            <person name="Muller H.G."/>
            <person name="Kugler K."/>
            <person name="Rivarola-Duarte L."/>
            <person name="Spannagl M."/>
            <person name="Mayer K.F.X."/>
            <person name="Lu F.H."/>
            <person name="Bevan M.W."/>
            <person name="Leroy P."/>
            <person name="Li P."/>
            <person name="You F.M."/>
            <person name="Sun Q."/>
            <person name="Liu Z."/>
            <person name="Lyons E."/>
            <person name="Wicker T."/>
            <person name="Salzberg S.L."/>
            <person name="Devos K.M."/>
            <person name="Dvorak J."/>
        </authorList>
    </citation>
    <scope>NUCLEOTIDE SEQUENCE [LARGE SCALE GENOMIC DNA]</scope>
    <source>
        <strain evidence="2">cv. AL8/78</strain>
    </source>
</reference>
<dbReference type="Proteomes" id="UP000015105">
    <property type="component" value="Chromosome 5D"/>
</dbReference>
<evidence type="ECO:0000313" key="3">
    <source>
        <dbReference type="Proteomes" id="UP000015105"/>
    </source>
</evidence>
<dbReference type="AlphaFoldDB" id="A0A453LFY5"/>
<organism evidence="2 3">
    <name type="scientific">Aegilops tauschii subsp. strangulata</name>
    <name type="common">Goatgrass</name>
    <dbReference type="NCBI Taxonomy" id="200361"/>
    <lineage>
        <taxon>Eukaryota</taxon>
        <taxon>Viridiplantae</taxon>
        <taxon>Streptophyta</taxon>
        <taxon>Embryophyta</taxon>
        <taxon>Tracheophyta</taxon>
        <taxon>Spermatophyta</taxon>
        <taxon>Magnoliopsida</taxon>
        <taxon>Liliopsida</taxon>
        <taxon>Poales</taxon>
        <taxon>Poaceae</taxon>
        <taxon>BOP clade</taxon>
        <taxon>Pooideae</taxon>
        <taxon>Triticodae</taxon>
        <taxon>Triticeae</taxon>
        <taxon>Triticinae</taxon>
        <taxon>Aegilops</taxon>
    </lineage>
</organism>
<sequence>KIVRRASLGTLFYSRCACSSPPPLPVGGRPNPGTLSANAGAARRLLAPACLRRGVLLHSQDPPLARPGSHPPRLRPLQSPRSHLL</sequence>
<evidence type="ECO:0000313" key="2">
    <source>
        <dbReference type="EnsemblPlants" id="AET5Gv20747400.11"/>
    </source>
</evidence>
<accession>A0A453LFY5</accession>
<protein>
    <submittedName>
        <fullName evidence="2">Uncharacterized protein</fullName>
    </submittedName>
</protein>